<evidence type="ECO:0000313" key="2">
    <source>
        <dbReference type="Proteomes" id="UP000064912"/>
    </source>
</evidence>
<sequence length="50" mass="5576">MDRATLSVFRAAALLTRAPFNVTTRIQLLEAELGPQATSLWRSAAMLRCR</sequence>
<protein>
    <submittedName>
        <fullName evidence="1">LysR family transcriptional regulator</fullName>
    </submittedName>
</protein>
<dbReference type="PATRIC" id="fig|35806.4.peg.3413"/>
<organism evidence="1 2">
    <name type="scientific">Rhodovulum sulfidophilum</name>
    <name type="common">Rhodobacter sulfidophilus</name>
    <dbReference type="NCBI Taxonomy" id="35806"/>
    <lineage>
        <taxon>Bacteria</taxon>
        <taxon>Pseudomonadati</taxon>
        <taxon>Pseudomonadota</taxon>
        <taxon>Alphaproteobacteria</taxon>
        <taxon>Rhodobacterales</taxon>
        <taxon>Paracoccaceae</taxon>
        <taxon>Rhodovulum</taxon>
    </lineage>
</organism>
<dbReference type="AlphaFoldDB" id="A0A0D6B6I4"/>
<accession>A0A0D6B6I4</accession>
<evidence type="ECO:0000313" key="1">
    <source>
        <dbReference type="EMBL" id="BAQ70460.1"/>
    </source>
</evidence>
<dbReference type="Proteomes" id="UP000064912">
    <property type="component" value="Chromosome"/>
</dbReference>
<dbReference type="EMBL" id="AP014800">
    <property type="protein sequence ID" value="BAQ70460.1"/>
    <property type="molecule type" value="Genomic_DNA"/>
</dbReference>
<reference evidence="1 2" key="1">
    <citation type="submission" date="2015-02" db="EMBL/GenBank/DDBJ databases">
        <title>Genome sequene of Rhodovulum sulfidophilum DSM 2351.</title>
        <authorList>
            <person name="Nagao N."/>
        </authorList>
    </citation>
    <scope>NUCLEOTIDE SEQUENCE [LARGE SCALE GENOMIC DNA]</scope>
    <source>
        <strain evidence="1 2">DSM 2351</strain>
    </source>
</reference>
<proteinExistence type="predicted"/>
<name>A0A0D6B6I4_RHOSU</name>
<gene>
    <name evidence="1" type="ORF">NHU_03326</name>
</gene>
<dbReference type="KEGG" id="rsu:NHU_03326"/>